<dbReference type="AlphaFoldDB" id="A0A1Y3BGP6"/>
<dbReference type="SUPFAM" id="SSF55550">
    <property type="entry name" value="SH2 domain"/>
    <property type="match status" value="1"/>
</dbReference>
<name>A0A1Y3BGP6_EURMA</name>
<proteinExistence type="predicted"/>
<sequence>MELIETVDGLACKPTRPLRATFGKCLPPTHWKMNADTIREQLLQRAPNWGLNVDEMRENIDCDLHFSPTFSPLIRSLIIKSMHELQPWYHFRLSRLEAEKRIESSGHLDGKFL</sequence>
<evidence type="ECO:0000313" key="1">
    <source>
        <dbReference type="EMBL" id="OTF80100.1"/>
    </source>
</evidence>
<organism evidence="1 2">
    <name type="scientific">Euroglyphus maynei</name>
    <name type="common">Mayne's house dust mite</name>
    <dbReference type="NCBI Taxonomy" id="6958"/>
    <lineage>
        <taxon>Eukaryota</taxon>
        <taxon>Metazoa</taxon>
        <taxon>Ecdysozoa</taxon>
        <taxon>Arthropoda</taxon>
        <taxon>Chelicerata</taxon>
        <taxon>Arachnida</taxon>
        <taxon>Acari</taxon>
        <taxon>Acariformes</taxon>
        <taxon>Sarcoptiformes</taxon>
        <taxon>Astigmata</taxon>
        <taxon>Psoroptidia</taxon>
        <taxon>Analgoidea</taxon>
        <taxon>Pyroglyphidae</taxon>
        <taxon>Pyroglyphinae</taxon>
        <taxon>Euroglyphus</taxon>
    </lineage>
</organism>
<protein>
    <submittedName>
        <fullName evidence="1">Uncharacterized protein</fullName>
    </submittedName>
</protein>
<dbReference type="OrthoDB" id="10003345at2759"/>
<comment type="caution">
    <text evidence="1">The sequence shown here is derived from an EMBL/GenBank/DDBJ whole genome shotgun (WGS) entry which is preliminary data.</text>
</comment>
<dbReference type="Proteomes" id="UP000194236">
    <property type="component" value="Unassembled WGS sequence"/>
</dbReference>
<accession>A0A1Y3BGP6</accession>
<evidence type="ECO:0000313" key="2">
    <source>
        <dbReference type="Proteomes" id="UP000194236"/>
    </source>
</evidence>
<gene>
    <name evidence="1" type="ORF">BLA29_011314</name>
</gene>
<dbReference type="EMBL" id="MUJZ01019936">
    <property type="protein sequence ID" value="OTF80100.1"/>
    <property type="molecule type" value="Genomic_DNA"/>
</dbReference>
<keyword evidence="2" id="KW-1185">Reference proteome</keyword>
<reference evidence="1 2" key="1">
    <citation type="submission" date="2017-03" db="EMBL/GenBank/DDBJ databases">
        <title>Genome Survey of Euroglyphus maynei.</title>
        <authorList>
            <person name="Arlian L.G."/>
            <person name="Morgan M.S."/>
            <person name="Rider S.D."/>
        </authorList>
    </citation>
    <scope>NUCLEOTIDE SEQUENCE [LARGE SCALE GENOMIC DNA]</scope>
    <source>
        <strain evidence="1">Arlian Lab</strain>
        <tissue evidence="1">Whole body</tissue>
    </source>
</reference>
<dbReference type="InterPro" id="IPR036860">
    <property type="entry name" value="SH2_dom_sf"/>
</dbReference>